<feature type="transmembrane region" description="Helical" evidence="8">
    <location>
        <begin position="191"/>
        <end position="212"/>
    </location>
</feature>
<dbReference type="EMBL" id="MJAT01000033">
    <property type="protein sequence ID" value="OEH85159.1"/>
    <property type="molecule type" value="Genomic_DNA"/>
</dbReference>
<dbReference type="Pfam" id="PF00528">
    <property type="entry name" value="BPD_transp_1"/>
    <property type="match status" value="1"/>
</dbReference>
<dbReference type="STRING" id="1390249.BHU72_05990"/>
<proteinExistence type="inferred from homology"/>
<gene>
    <name evidence="10" type="ORF">BHU72_05990</name>
</gene>
<dbReference type="PANTHER" id="PTHR30614">
    <property type="entry name" value="MEMBRANE COMPONENT OF AMINO ACID ABC TRANSPORTER"/>
    <property type="match status" value="1"/>
</dbReference>
<dbReference type="CDD" id="cd06261">
    <property type="entry name" value="TM_PBP2"/>
    <property type="match status" value="1"/>
</dbReference>
<keyword evidence="3" id="KW-1003">Cell membrane</keyword>
<evidence type="ECO:0000256" key="3">
    <source>
        <dbReference type="ARBA" id="ARBA00022475"/>
    </source>
</evidence>
<dbReference type="RefSeq" id="WP_069702486.1">
    <property type="nucleotide sequence ID" value="NZ_MJAT01000033.1"/>
</dbReference>
<protein>
    <submittedName>
        <fullName evidence="10">Polar amino acid ABC transporter permease</fullName>
    </submittedName>
</protein>
<evidence type="ECO:0000256" key="5">
    <source>
        <dbReference type="ARBA" id="ARBA00022970"/>
    </source>
</evidence>
<keyword evidence="11" id="KW-1185">Reference proteome</keyword>
<keyword evidence="4 8" id="KW-0812">Transmembrane</keyword>
<dbReference type="GO" id="GO:0043190">
    <property type="term" value="C:ATP-binding cassette (ABC) transporter complex"/>
    <property type="evidence" value="ECO:0007669"/>
    <property type="project" value="InterPro"/>
</dbReference>
<comment type="similarity">
    <text evidence="8">Belongs to the binding-protein-dependent transport system permease family.</text>
</comment>
<keyword evidence="6 8" id="KW-1133">Transmembrane helix</keyword>
<feature type="domain" description="ABC transmembrane type-1" evidence="9">
    <location>
        <begin position="21"/>
        <end position="213"/>
    </location>
</feature>
<sequence length="223" mass="25143">MLEGIISNDLAVIFSQLSVGLMTTVKIFILTLVFSLPFGLLVAFGRMSKNKILRWSMKIYISIMRGTPLMLQLMVVYFGPYYIFGVSISGEYRFYAVIIGFVLNYTAYFAEIYRGGIESMPSGQYEAAQVLGFNKVQTFFRIIFPQVIKRILPSITNEVITLVKDTSLAMVISVGEMFTAAKALASAKSSVLPFVVAGAFYYIMNYVVAWIMEGFEKRMNIYK</sequence>
<evidence type="ECO:0000256" key="2">
    <source>
        <dbReference type="ARBA" id="ARBA00022448"/>
    </source>
</evidence>
<dbReference type="NCBIfam" id="TIGR01726">
    <property type="entry name" value="HEQRo_perm_3TM"/>
    <property type="match status" value="1"/>
</dbReference>
<dbReference type="AlphaFoldDB" id="A0A1E5L5B3"/>
<evidence type="ECO:0000256" key="6">
    <source>
        <dbReference type="ARBA" id="ARBA00022989"/>
    </source>
</evidence>
<name>A0A1E5L5B3_9FIRM</name>
<feature type="transmembrane region" description="Helical" evidence="8">
    <location>
        <begin position="94"/>
        <end position="113"/>
    </location>
</feature>
<evidence type="ECO:0000313" key="11">
    <source>
        <dbReference type="Proteomes" id="UP000095255"/>
    </source>
</evidence>
<dbReference type="InterPro" id="IPR000515">
    <property type="entry name" value="MetI-like"/>
</dbReference>
<evidence type="ECO:0000256" key="7">
    <source>
        <dbReference type="ARBA" id="ARBA00023136"/>
    </source>
</evidence>
<comment type="caution">
    <text evidence="10">The sequence shown here is derived from an EMBL/GenBank/DDBJ whole genome shotgun (WGS) entry which is preliminary data.</text>
</comment>
<dbReference type="Gene3D" id="1.10.3720.10">
    <property type="entry name" value="MetI-like"/>
    <property type="match status" value="1"/>
</dbReference>
<dbReference type="InterPro" id="IPR010065">
    <property type="entry name" value="AA_ABC_transptr_permease_3TM"/>
</dbReference>
<evidence type="ECO:0000259" key="9">
    <source>
        <dbReference type="PROSITE" id="PS50928"/>
    </source>
</evidence>
<evidence type="ECO:0000256" key="1">
    <source>
        <dbReference type="ARBA" id="ARBA00004651"/>
    </source>
</evidence>
<dbReference type="GO" id="GO:0022857">
    <property type="term" value="F:transmembrane transporter activity"/>
    <property type="evidence" value="ECO:0007669"/>
    <property type="project" value="InterPro"/>
</dbReference>
<organism evidence="10 11">
    <name type="scientific">Desulfuribacillus stibiiarsenatis</name>
    <dbReference type="NCBI Taxonomy" id="1390249"/>
    <lineage>
        <taxon>Bacteria</taxon>
        <taxon>Bacillati</taxon>
        <taxon>Bacillota</taxon>
        <taxon>Desulfuribacillia</taxon>
        <taxon>Desulfuribacillales</taxon>
        <taxon>Desulfuribacillaceae</taxon>
        <taxon>Desulfuribacillus</taxon>
    </lineage>
</organism>
<evidence type="ECO:0000256" key="4">
    <source>
        <dbReference type="ARBA" id="ARBA00022692"/>
    </source>
</evidence>
<dbReference type="PANTHER" id="PTHR30614:SF0">
    <property type="entry name" value="L-CYSTINE TRANSPORT SYSTEM PERMEASE PROTEIN TCYL"/>
    <property type="match status" value="1"/>
</dbReference>
<evidence type="ECO:0000313" key="10">
    <source>
        <dbReference type="EMBL" id="OEH85159.1"/>
    </source>
</evidence>
<dbReference type="GO" id="GO:0006865">
    <property type="term" value="P:amino acid transport"/>
    <property type="evidence" value="ECO:0007669"/>
    <property type="project" value="UniProtKB-KW"/>
</dbReference>
<evidence type="ECO:0000256" key="8">
    <source>
        <dbReference type="RuleBase" id="RU363032"/>
    </source>
</evidence>
<accession>A0A1E5L5B3</accession>
<comment type="subcellular location">
    <subcellularLocation>
        <location evidence="1 8">Cell membrane</location>
        <topology evidence="1 8">Multi-pass membrane protein</topology>
    </subcellularLocation>
</comment>
<dbReference type="Proteomes" id="UP000095255">
    <property type="component" value="Unassembled WGS sequence"/>
</dbReference>
<feature type="transmembrane region" description="Helical" evidence="8">
    <location>
        <begin position="27"/>
        <end position="48"/>
    </location>
</feature>
<dbReference type="SUPFAM" id="SSF161098">
    <property type="entry name" value="MetI-like"/>
    <property type="match status" value="1"/>
</dbReference>
<dbReference type="OrthoDB" id="9805999at2"/>
<keyword evidence="5" id="KW-0029">Amino-acid transport</keyword>
<reference evidence="10 11" key="1">
    <citation type="submission" date="2016-09" db="EMBL/GenBank/DDBJ databases">
        <title>Desulfuribacillus arsenicus sp. nov., an obligately anaerobic, dissimilatory arsenic- and antimonate-reducing bacterium isolated from anoxic sediments.</title>
        <authorList>
            <person name="Abin C.A."/>
            <person name="Hollibaugh J.T."/>
        </authorList>
    </citation>
    <scope>NUCLEOTIDE SEQUENCE [LARGE SCALE GENOMIC DNA]</scope>
    <source>
        <strain evidence="10 11">MLFW-2</strain>
    </source>
</reference>
<keyword evidence="7 8" id="KW-0472">Membrane</keyword>
<keyword evidence="2 8" id="KW-0813">Transport</keyword>
<dbReference type="InterPro" id="IPR043429">
    <property type="entry name" value="ArtM/GltK/GlnP/TcyL/YhdX-like"/>
</dbReference>
<feature type="transmembrane region" description="Helical" evidence="8">
    <location>
        <begin position="69"/>
        <end position="88"/>
    </location>
</feature>
<dbReference type="InterPro" id="IPR035906">
    <property type="entry name" value="MetI-like_sf"/>
</dbReference>
<dbReference type="PROSITE" id="PS50928">
    <property type="entry name" value="ABC_TM1"/>
    <property type="match status" value="1"/>
</dbReference>